<feature type="domain" description="Terpene synthase N-terminal" evidence="7">
    <location>
        <begin position="224"/>
        <end position="420"/>
    </location>
</feature>
<dbReference type="eggNOG" id="ENOG502QVGX">
    <property type="taxonomic scope" value="Eukaryota"/>
</dbReference>
<evidence type="ECO:0000256" key="6">
    <source>
        <dbReference type="ARBA" id="ARBA00023239"/>
    </source>
</evidence>
<protein>
    <submittedName>
        <fullName evidence="9">Uncharacterized protein</fullName>
    </submittedName>
</protein>
<dbReference type="InterPro" id="IPR001906">
    <property type="entry name" value="Terpene_synth_N"/>
</dbReference>
<evidence type="ECO:0000313" key="10">
    <source>
        <dbReference type="Proteomes" id="UP000007306"/>
    </source>
</evidence>
<evidence type="ECO:0000259" key="7">
    <source>
        <dbReference type="Pfam" id="PF01397"/>
    </source>
</evidence>
<dbReference type="HOGENOM" id="CLU_003125_2_0_1"/>
<keyword evidence="6" id="KW-0456">Lyase</keyword>
<evidence type="ECO:0000256" key="2">
    <source>
        <dbReference type="ARBA" id="ARBA00006333"/>
    </source>
</evidence>
<feature type="domain" description="Terpene synthase metal-binding" evidence="8">
    <location>
        <begin position="481"/>
        <end position="651"/>
    </location>
</feature>
<dbReference type="SUPFAM" id="SSF48239">
    <property type="entry name" value="Terpenoid cyclases/Protein prenyltransferases"/>
    <property type="match status" value="2"/>
</dbReference>
<evidence type="ECO:0000259" key="8">
    <source>
        <dbReference type="Pfam" id="PF03936"/>
    </source>
</evidence>
<organism evidence="9 10">
    <name type="scientific">Oryza glaberrima</name>
    <name type="common">African rice</name>
    <dbReference type="NCBI Taxonomy" id="4538"/>
    <lineage>
        <taxon>Eukaryota</taxon>
        <taxon>Viridiplantae</taxon>
        <taxon>Streptophyta</taxon>
        <taxon>Embryophyta</taxon>
        <taxon>Tracheophyta</taxon>
        <taxon>Spermatophyta</taxon>
        <taxon>Magnoliopsida</taxon>
        <taxon>Liliopsida</taxon>
        <taxon>Poales</taxon>
        <taxon>Poaceae</taxon>
        <taxon>BOP clade</taxon>
        <taxon>Oryzoideae</taxon>
        <taxon>Oryzeae</taxon>
        <taxon>Oryzinae</taxon>
        <taxon>Oryza</taxon>
    </lineage>
</organism>
<dbReference type="SUPFAM" id="SSF48576">
    <property type="entry name" value="Terpenoid synthases"/>
    <property type="match status" value="1"/>
</dbReference>
<dbReference type="GO" id="GO:0006952">
    <property type="term" value="P:defense response"/>
    <property type="evidence" value="ECO:0007669"/>
    <property type="project" value="UniProtKB-KW"/>
</dbReference>
<dbReference type="Pfam" id="PF03936">
    <property type="entry name" value="Terpene_synth_C"/>
    <property type="match status" value="1"/>
</dbReference>
<dbReference type="InterPro" id="IPR008949">
    <property type="entry name" value="Isoprenoid_synthase_dom_sf"/>
</dbReference>
<dbReference type="FunFam" id="1.10.600.10:FF:000005">
    <property type="entry name" value="Ent-kaur-16-ene synthase, chloroplastic"/>
    <property type="match status" value="1"/>
</dbReference>
<evidence type="ECO:0000256" key="5">
    <source>
        <dbReference type="ARBA" id="ARBA00022842"/>
    </source>
</evidence>
<keyword evidence="4" id="KW-0611">Plant defense</keyword>
<dbReference type="InterPro" id="IPR005630">
    <property type="entry name" value="Terpene_synthase_metal-bd"/>
</dbReference>
<dbReference type="GO" id="GO:0010333">
    <property type="term" value="F:terpene synthase activity"/>
    <property type="evidence" value="ECO:0007669"/>
    <property type="project" value="InterPro"/>
</dbReference>
<dbReference type="InterPro" id="IPR050148">
    <property type="entry name" value="Terpene_synthase-like"/>
</dbReference>
<evidence type="ECO:0000313" key="9">
    <source>
        <dbReference type="EnsemblPlants" id="ORGLA12G0113400.1"/>
    </source>
</evidence>
<dbReference type="OMA" id="HRCNIEN"/>
<dbReference type="EnsemblPlants" id="ORGLA12G0113400.1">
    <property type="protein sequence ID" value="ORGLA12G0113400.1"/>
    <property type="gene ID" value="ORGLA12G0113400"/>
</dbReference>
<dbReference type="Gene3D" id="1.50.10.130">
    <property type="entry name" value="Terpene synthase, N-terminal domain"/>
    <property type="match status" value="1"/>
</dbReference>
<dbReference type="FunFam" id="1.50.10.160:FF:000002">
    <property type="entry name" value="cis-abienol synthase, chloroplastic"/>
    <property type="match status" value="1"/>
</dbReference>
<dbReference type="PANTHER" id="PTHR31739:SF17">
    <property type="entry name" value="ENT-SANDARACOPIMARA-8(14),15-DIENE SYNTHASE, CHLOROPLASTIC"/>
    <property type="match status" value="1"/>
</dbReference>
<evidence type="ECO:0000256" key="3">
    <source>
        <dbReference type="ARBA" id="ARBA00022723"/>
    </source>
</evidence>
<dbReference type="AlphaFoldDB" id="I1R6H8"/>
<dbReference type="FunFam" id="1.50.10.130:FF:000003">
    <property type="entry name" value="Ent-cassa-12,15-diene synthase"/>
    <property type="match status" value="1"/>
</dbReference>
<reference evidence="9 10" key="2">
    <citation type="submission" date="2018-04" db="EMBL/GenBank/DDBJ databases">
        <title>OglaRS2 (Oryza glaberrima Reference Sequence Version 2).</title>
        <authorList>
            <person name="Zhang J."/>
            <person name="Kudrna D."/>
            <person name="Lee S."/>
            <person name="Talag J."/>
            <person name="Rajasekar S."/>
            <person name="Wing R.A."/>
        </authorList>
    </citation>
    <scope>NUCLEOTIDE SEQUENCE [LARGE SCALE GENOMIC DNA]</scope>
    <source>
        <strain evidence="9 10">cv. IRGC 96717</strain>
    </source>
</reference>
<dbReference type="SFLD" id="SFLDG01014">
    <property type="entry name" value="Terpene_Cyclase_Like_1_N-term"/>
    <property type="match status" value="1"/>
</dbReference>
<dbReference type="STRING" id="4538.I1R6H8"/>
<reference evidence="9" key="1">
    <citation type="submission" date="2015-06" db="UniProtKB">
        <authorList>
            <consortium name="EnsemblPlants"/>
        </authorList>
    </citation>
    <scope>IDENTIFICATION</scope>
</reference>
<dbReference type="Pfam" id="PF01397">
    <property type="entry name" value="Terpene_synth"/>
    <property type="match status" value="1"/>
</dbReference>
<accession>I1R6H8</accession>
<dbReference type="Gramene" id="ORGLA12G0113400.1">
    <property type="protein sequence ID" value="ORGLA12G0113400.1"/>
    <property type="gene ID" value="ORGLA12G0113400"/>
</dbReference>
<dbReference type="Proteomes" id="UP000007306">
    <property type="component" value="Chromosome 12"/>
</dbReference>
<comment type="similarity">
    <text evidence="2">Belongs to the terpene synthase family.</text>
</comment>
<comment type="cofactor">
    <cofactor evidence="1">
        <name>Mg(2+)</name>
        <dbReference type="ChEBI" id="CHEBI:18420"/>
    </cofactor>
</comment>
<dbReference type="InterPro" id="IPR036965">
    <property type="entry name" value="Terpene_synth_N_sf"/>
</dbReference>
<name>I1R6H8_ORYGL</name>
<evidence type="ECO:0000256" key="4">
    <source>
        <dbReference type="ARBA" id="ARBA00022821"/>
    </source>
</evidence>
<dbReference type="PANTHER" id="PTHR31739">
    <property type="entry name" value="ENT-COPALYL DIPHOSPHATE SYNTHASE, CHLOROPLASTIC"/>
    <property type="match status" value="1"/>
</dbReference>
<proteinExistence type="inferred from homology"/>
<keyword evidence="3" id="KW-0479">Metal-binding</keyword>
<dbReference type="GO" id="GO:0000287">
    <property type="term" value="F:magnesium ion binding"/>
    <property type="evidence" value="ECO:0007669"/>
    <property type="project" value="InterPro"/>
</dbReference>
<evidence type="ECO:0000256" key="1">
    <source>
        <dbReference type="ARBA" id="ARBA00001946"/>
    </source>
</evidence>
<dbReference type="Gene3D" id="1.50.10.160">
    <property type="match status" value="1"/>
</dbReference>
<keyword evidence="5" id="KW-0460">Magnesium</keyword>
<dbReference type="InterPro" id="IPR008930">
    <property type="entry name" value="Terpenoid_cyclase/PrenylTrfase"/>
</dbReference>
<dbReference type="GO" id="GO:0016102">
    <property type="term" value="P:diterpenoid biosynthetic process"/>
    <property type="evidence" value="ECO:0007669"/>
    <property type="project" value="UniProtKB-ARBA"/>
</dbReference>
<sequence>ATTMLPSSICSMGQIPRISLHSYGMLPKQMSKGHPPMITRAVGGVEKGEVGGNVQSLQVMIITMLYDTAWVAMVPERSSSQAPCYPQCIEWILQNQHDDGSWGINSSSLSVNKDILLSTLACVVALKKWNAGSYHIRRGLNFVGRNFSVAMDVQNIAPVGFNITFSGLITLASGMGLQLPVWQTDIDEIFHLRKIELERDAGGTISARKAFMAYVAEGFGNLQDWDQVMAYQRKNGSLFNSPSTTAAAAIHSFNDRTLNYLDSLTNKFGGPVPAMYPQNIYSQLCTVDALERTGISQKFAREIRDILDTTYRSWLHNEEEVMLDIPTCAMAFRLLRTHGYDITSDEMAHFSEQSSFDDSIHEYLNDTKTLLELFKTSQIRFSCEDLVLENVGTWSAKLLKQQLLSNKLSTSAQSEVEYVLKFPLHSTLDRLEHRRNIEQFKVEGSKVLKSGYCGSHSNEEILALAVDYFHSSQSVYQQELKYFERWDNHAEIGFCSKNVEIVFYAVYNTYKQIGEKAVLKQNRSIMDQLVEDLVSSAKAMMVKADWTATMYIPATMEEYMSNAEVSVAFVSFVCPPLYFLGLKLSEEDVKSHEYTQLLNLTNVIGRLQNDSQTYRKEILAGKVNSVLLRALIDSGNTSPESIEAAKDMVNSDAESSMVEMRSLVFSEGGPIPRPCKDRFWEMCKIVFYFYREDDTYLTPKEMMSSARAVILNPLRLIPPASSPETLSS</sequence>
<dbReference type="Gene3D" id="1.10.600.10">
    <property type="entry name" value="Farnesyl Diphosphate Synthase"/>
    <property type="match status" value="1"/>
</dbReference>
<keyword evidence="10" id="KW-1185">Reference proteome</keyword>